<feature type="region of interest" description="Disordered" evidence="8">
    <location>
        <begin position="371"/>
        <end position="398"/>
    </location>
</feature>
<feature type="region of interest" description="Disordered" evidence="8">
    <location>
        <begin position="215"/>
        <end position="242"/>
    </location>
</feature>
<dbReference type="GO" id="GO:0033557">
    <property type="term" value="C:Slx1-Slx4 complex"/>
    <property type="evidence" value="ECO:0007669"/>
    <property type="project" value="InterPro"/>
</dbReference>
<keyword evidence="6" id="KW-0539">Nucleus</keyword>
<dbReference type="InParanoid" id="A0A3N4LNG2"/>
<feature type="region of interest" description="Disordered" evidence="8">
    <location>
        <begin position="658"/>
        <end position="737"/>
    </location>
</feature>
<dbReference type="Pfam" id="PF09494">
    <property type="entry name" value="Slx4"/>
    <property type="match status" value="1"/>
</dbReference>
<comment type="subcellular location">
    <subcellularLocation>
        <location evidence="1">Nucleus</location>
    </subcellularLocation>
</comment>
<dbReference type="InterPro" id="IPR018574">
    <property type="entry name" value="Structure-sp_endonuc_su_Slx4"/>
</dbReference>
<dbReference type="Proteomes" id="UP000267821">
    <property type="component" value="Unassembled WGS sequence"/>
</dbReference>
<feature type="compositionally biased region" description="Basic residues" evidence="8">
    <location>
        <begin position="707"/>
        <end position="717"/>
    </location>
</feature>
<sequence>MYCLFTSARAAVSLIQRVSPTAYTSIGRLTPISQIYRGIWQRQYCELALATKTELSRMEPSMVIVLSSSPPPTATSQDVPRSNKGANKIAASGRGLCTPTKDHRDIWKIPSSSPLPSPGALLRGLLESKARRRGQSKIGKSFKTASELLETEEQKRALLFGLDNNKHAEEYATIIPEETTTRAKFVVAKKSAPAKTVAKSENKVKRAATVSSHFLKKSKTSNVGKSSKSLPPVERTNSSDQNKTVSLLADVMKQTQEMERDAEAGLDEVPVLPVPARRRDWTPVKNTVPEVEILSSPIVWRTEYEADLGEAEALDFTAETDESTLSKRSFEDKIGLFKFSSNSTSGPSMGTTSARSLGSTLGTTKRWIQMLEKPQSTRSISSISGPAKTSERKSRKKAEIITDLAAAQYHTEKEDNEQPPSAIDFLTKWSSEATPNDTNLPAKKRKRQTKSKDTTGEKKVRNRKGGRKASKEEVDEPIKLLSPQSAIIRTNEQQIIFGTFSQLTDGKVNEQPDTEVSGQQKSSSSFNHRVSSDSQFDGPAKVRSPQMYNNSLGEEDFRTEVYGSERTRAENALKRKGLWEAASWNDELADIDFVDLSKTLNIDKKELEMSLKKSRRENGQGRKSGSVTPDSVKKSATPPMKKRKKDLLKFSAEVSKSAPVADRSDIGAPDIVSGKGKKSKGKPIELTGSQQSKKKRKGKGPTSPAMSKKKKRAKSSKSRSPSVSMKWPSASPHDDETNIGLHRYISNAIKAEYRSTNDIVNSWHYKILTYEPIILEDLTVWLNTVGFGNVGMDDEVSPSVVKDWAEARSVIHVWRETHRGRDRKRF</sequence>
<keyword evidence="3" id="KW-0227">DNA damage</keyword>
<feature type="region of interest" description="Disordered" evidence="8">
    <location>
        <begin position="341"/>
        <end position="360"/>
    </location>
</feature>
<feature type="compositionally biased region" description="Basic and acidic residues" evidence="8">
    <location>
        <begin position="611"/>
        <end position="620"/>
    </location>
</feature>
<evidence type="ECO:0000256" key="4">
    <source>
        <dbReference type="ARBA" id="ARBA00023172"/>
    </source>
</evidence>
<evidence type="ECO:0000256" key="8">
    <source>
        <dbReference type="SAM" id="MobiDB-lite"/>
    </source>
</evidence>
<reference evidence="9 10" key="1">
    <citation type="journal article" date="2018" name="Nat. Ecol. Evol.">
        <title>Pezizomycetes genomes reveal the molecular basis of ectomycorrhizal truffle lifestyle.</title>
        <authorList>
            <person name="Murat C."/>
            <person name="Payen T."/>
            <person name="Noel B."/>
            <person name="Kuo A."/>
            <person name="Morin E."/>
            <person name="Chen J."/>
            <person name="Kohler A."/>
            <person name="Krizsan K."/>
            <person name="Balestrini R."/>
            <person name="Da Silva C."/>
            <person name="Montanini B."/>
            <person name="Hainaut M."/>
            <person name="Levati E."/>
            <person name="Barry K.W."/>
            <person name="Belfiori B."/>
            <person name="Cichocki N."/>
            <person name="Clum A."/>
            <person name="Dockter R.B."/>
            <person name="Fauchery L."/>
            <person name="Guy J."/>
            <person name="Iotti M."/>
            <person name="Le Tacon F."/>
            <person name="Lindquist E.A."/>
            <person name="Lipzen A."/>
            <person name="Malagnac F."/>
            <person name="Mello A."/>
            <person name="Molinier V."/>
            <person name="Miyauchi S."/>
            <person name="Poulain J."/>
            <person name="Riccioni C."/>
            <person name="Rubini A."/>
            <person name="Sitrit Y."/>
            <person name="Splivallo R."/>
            <person name="Traeger S."/>
            <person name="Wang M."/>
            <person name="Zifcakova L."/>
            <person name="Wipf D."/>
            <person name="Zambonelli A."/>
            <person name="Paolocci F."/>
            <person name="Nowrousian M."/>
            <person name="Ottonello S."/>
            <person name="Baldrian P."/>
            <person name="Spatafora J.W."/>
            <person name="Henrissat B."/>
            <person name="Nagy L.G."/>
            <person name="Aury J.M."/>
            <person name="Wincker P."/>
            <person name="Grigoriev I.V."/>
            <person name="Bonfante P."/>
            <person name="Martin F.M."/>
        </authorList>
    </citation>
    <scope>NUCLEOTIDE SEQUENCE [LARGE SCALE GENOMIC DNA]</scope>
    <source>
        <strain evidence="9 10">ATCC MYA-4762</strain>
    </source>
</reference>
<feature type="compositionally biased region" description="Basic and acidic residues" evidence="8">
    <location>
        <begin position="389"/>
        <end position="398"/>
    </location>
</feature>
<feature type="compositionally biased region" description="Polar residues" evidence="8">
    <location>
        <begin position="374"/>
        <end position="384"/>
    </location>
</feature>
<evidence type="ECO:0000256" key="5">
    <source>
        <dbReference type="ARBA" id="ARBA00023204"/>
    </source>
</evidence>
<evidence type="ECO:0000256" key="3">
    <source>
        <dbReference type="ARBA" id="ARBA00022763"/>
    </source>
</evidence>
<gene>
    <name evidence="9" type="ORF">L211DRAFT_305288</name>
</gene>
<keyword evidence="4" id="KW-0233">DNA recombination</keyword>
<feature type="compositionally biased region" description="Polar residues" evidence="8">
    <location>
        <begin position="220"/>
        <end position="242"/>
    </location>
</feature>
<dbReference type="GO" id="GO:0006310">
    <property type="term" value="P:DNA recombination"/>
    <property type="evidence" value="ECO:0007669"/>
    <property type="project" value="UniProtKB-KW"/>
</dbReference>
<evidence type="ECO:0000256" key="1">
    <source>
        <dbReference type="ARBA" id="ARBA00004123"/>
    </source>
</evidence>
<comment type="similarity">
    <text evidence="2">Belongs to the SLX4 family.</text>
</comment>
<feature type="compositionally biased region" description="Basic and acidic residues" evidence="8">
    <location>
        <begin position="450"/>
        <end position="459"/>
    </location>
</feature>
<feature type="region of interest" description="Disordered" evidence="8">
    <location>
        <begin position="429"/>
        <end position="477"/>
    </location>
</feature>
<dbReference type="EMBL" id="ML121549">
    <property type="protein sequence ID" value="RPB22852.1"/>
    <property type="molecule type" value="Genomic_DNA"/>
</dbReference>
<feature type="compositionally biased region" description="Polar residues" evidence="8">
    <location>
        <begin position="514"/>
        <end position="535"/>
    </location>
</feature>
<proteinExistence type="inferred from homology"/>
<feature type="region of interest" description="Disordered" evidence="8">
    <location>
        <begin position="66"/>
        <end position="86"/>
    </location>
</feature>
<evidence type="ECO:0000256" key="2">
    <source>
        <dbReference type="ARBA" id="ARBA00006661"/>
    </source>
</evidence>
<feature type="compositionally biased region" description="Polar residues" evidence="8">
    <location>
        <begin position="429"/>
        <end position="439"/>
    </location>
</feature>
<evidence type="ECO:0000313" key="9">
    <source>
        <dbReference type="EMBL" id="RPB22852.1"/>
    </source>
</evidence>
<organism evidence="9 10">
    <name type="scientific">Terfezia boudieri ATCC MYA-4762</name>
    <dbReference type="NCBI Taxonomy" id="1051890"/>
    <lineage>
        <taxon>Eukaryota</taxon>
        <taxon>Fungi</taxon>
        <taxon>Dikarya</taxon>
        <taxon>Ascomycota</taxon>
        <taxon>Pezizomycotina</taxon>
        <taxon>Pezizomycetes</taxon>
        <taxon>Pezizales</taxon>
        <taxon>Pezizaceae</taxon>
        <taxon>Terfezia</taxon>
    </lineage>
</organism>
<dbReference type="GO" id="GO:0006260">
    <property type="term" value="P:DNA replication"/>
    <property type="evidence" value="ECO:0007669"/>
    <property type="project" value="InterPro"/>
</dbReference>
<keyword evidence="5" id="KW-0234">DNA repair</keyword>
<keyword evidence="10" id="KW-1185">Reference proteome</keyword>
<evidence type="ECO:0000256" key="7">
    <source>
        <dbReference type="ARBA" id="ARBA00029496"/>
    </source>
</evidence>
<evidence type="ECO:0000256" key="6">
    <source>
        <dbReference type="ARBA" id="ARBA00023242"/>
    </source>
</evidence>
<accession>A0A3N4LNG2</accession>
<dbReference type="STRING" id="1051890.A0A3N4LNG2"/>
<feature type="region of interest" description="Disordered" evidence="8">
    <location>
        <begin position="505"/>
        <end position="550"/>
    </location>
</feature>
<dbReference type="OrthoDB" id="5349119at2759"/>
<protein>
    <recommendedName>
        <fullName evidence="7">Structure-specific endonuclease subunit SLX4</fullName>
    </recommendedName>
</protein>
<dbReference type="AlphaFoldDB" id="A0A3N4LNG2"/>
<evidence type="ECO:0000313" key="10">
    <source>
        <dbReference type="Proteomes" id="UP000267821"/>
    </source>
</evidence>
<feature type="region of interest" description="Disordered" evidence="8">
    <location>
        <begin position="611"/>
        <end position="646"/>
    </location>
</feature>
<name>A0A3N4LNG2_9PEZI</name>
<dbReference type="GO" id="GO:0006281">
    <property type="term" value="P:DNA repair"/>
    <property type="evidence" value="ECO:0007669"/>
    <property type="project" value="UniProtKB-KW"/>
</dbReference>